<evidence type="ECO:0000313" key="2">
    <source>
        <dbReference type="EMBL" id="KAK0463028.1"/>
    </source>
</evidence>
<accession>A0AA39NCL7</accession>
<comment type="caution">
    <text evidence="2">The sequence shown here is derived from an EMBL/GenBank/DDBJ whole genome shotgun (WGS) entry which is preliminary data.</text>
</comment>
<dbReference type="Proteomes" id="UP001175211">
    <property type="component" value="Unassembled WGS sequence"/>
</dbReference>
<proteinExistence type="predicted"/>
<organism evidence="2 3">
    <name type="scientific">Armillaria tabescens</name>
    <name type="common">Ringless honey mushroom</name>
    <name type="synonym">Agaricus tabescens</name>
    <dbReference type="NCBI Taxonomy" id="1929756"/>
    <lineage>
        <taxon>Eukaryota</taxon>
        <taxon>Fungi</taxon>
        <taxon>Dikarya</taxon>
        <taxon>Basidiomycota</taxon>
        <taxon>Agaricomycotina</taxon>
        <taxon>Agaricomycetes</taxon>
        <taxon>Agaricomycetidae</taxon>
        <taxon>Agaricales</taxon>
        <taxon>Marasmiineae</taxon>
        <taxon>Physalacriaceae</taxon>
        <taxon>Desarmillaria</taxon>
    </lineage>
</organism>
<name>A0AA39NCL7_ARMTA</name>
<sequence>MAEAHHKRAGPQALSQELIDSITDEVSHLDDDDRVPTLCSLCLTSRQVSIRAKAHLFRVISITLDSETIPARRISELRRLFKSNPGLAPLVKCFITDDACTPDTSISKSRSFSFIMEDMKNLTLIQLEAIELYSLPRRDAFFAAFSACTKLTDVRLEGITLHFQGLQTILTSVPLDCLRLSDVCVLELQGPKFRRDEASDEPFLVDFQDPKRKVLQPQKDLNLSIKQLVLELVTIEDNILMDMLTTSRFRILAPGVLKRLAIITASCNDFIWKRIQIFLEIPEVRDSVSELHLGEDYGYSDGKGSRMTEEHLNIRLPYCESLDLSLCVEDWALNQRLSVWFAKALRCISPQYTPIKKLSLVFTFRFIGVTLDNISDDQSELWASLDDALCTHELTTLAEIHFRLQIKSNFNSDTEEKGDYERASDEDSQTQEDRRQIEQAKQDEVERRERRKAERKAWLDEFKDKAEEWVFRVCLPKANAMYGFHGSGSAKNNIATSVDFSTNIIPVFDMDAILRN</sequence>
<reference evidence="2" key="1">
    <citation type="submission" date="2023-06" db="EMBL/GenBank/DDBJ databases">
        <authorList>
            <consortium name="Lawrence Berkeley National Laboratory"/>
            <person name="Ahrendt S."/>
            <person name="Sahu N."/>
            <person name="Indic B."/>
            <person name="Wong-Bajracharya J."/>
            <person name="Merenyi Z."/>
            <person name="Ke H.-M."/>
            <person name="Monk M."/>
            <person name="Kocsube S."/>
            <person name="Drula E."/>
            <person name="Lipzen A."/>
            <person name="Balint B."/>
            <person name="Henrissat B."/>
            <person name="Andreopoulos B."/>
            <person name="Martin F.M."/>
            <person name="Harder C.B."/>
            <person name="Rigling D."/>
            <person name="Ford K.L."/>
            <person name="Foster G.D."/>
            <person name="Pangilinan J."/>
            <person name="Papanicolaou A."/>
            <person name="Barry K."/>
            <person name="LaButti K."/>
            <person name="Viragh M."/>
            <person name="Koriabine M."/>
            <person name="Yan M."/>
            <person name="Riley R."/>
            <person name="Champramary S."/>
            <person name="Plett K.L."/>
            <person name="Tsai I.J."/>
            <person name="Slot J."/>
            <person name="Sipos G."/>
            <person name="Plett J."/>
            <person name="Nagy L.G."/>
            <person name="Grigoriev I.V."/>
        </authorList>
    </citation>
    <scope>NUCLEOTIDE SEQUENCE</scope>
    <source>
        <strain evidence="2">CCBAS 213</strain>
    </source>
</reference>
<dbReference type="AlphaFoldDB" id="A0AA39NCL7"/>
<dbReference type="GeneID" id="85355802"/>
<dbReference type="EMBL" id="JAUEPS010000008">
    <property type="protein sequence ID" value="KAK0463028.1"/>
    <property type="molecule type" value="Genomic_DNA"/>
</dbReference>
<keyword evidence="3" id="KW-1185">Reference proteome</keyword>
<protein>
    <recommendedName>
        <fullName evidence="4">F-box domain-containing protein</fullName>
    </recommendedName>
</protein>
<gene>
    <name evidence="2" type="ORF">EV420DRAFT_1522358</name>
</gene>
<dbReference type="RefSeq" id="XP_060334494.1">
    <property type="nucleotide sequence ID" value="XM_060472254.1"/>
</dbReference>
<evidence type="ECO:0000313" key="3">
    <source>
        <dbReference type="Proteomes" id="UP001175211"/>
    </source>
</evidence>
<evidence type="ECO:0008006" key="4">
    <source>
        <dbReference type="Google" id="ProtNLM"/>
    </source>
</evidence>
<feature type="region of interest" description="Disordered" evidence="1">
    <location>
        <begin position="414"/>
        <end position="450"/>
    </location>
</feature>
<evidence type="ECO:0000256" key="1">
    <source>
        <dbReference type="SAM" id="MobiDB-lite"/>
    </source>
</evidence>